<evidence type="ECO:0000259" key="10">
    <source>
        <dbReference type="Pfam" id="PF14905"/>
    </source>
</evidence>
<evidence type="ECO:0000256" key="2">
    <source>
        <dbReference type="ARBA" id="ARBA00022448"/>
    </source>
</evidence>
<dbReference type="SUPFAM" id="SSF56935">
    <property type="entry name" value="Porins"/>
    <property type="match status" value="1"/>
</dbReference>
<dbReference type="Proteomes" id="UP000653343">
    <property type="component" value="Unassembled WGS sequence"/>
</dbReference>
<evidence type="ECO:0000256" key="4">
    <source>
        <dbReference type="ARBA" id="ARBA00022692"/>
    </source>
</evidence>
<feature type="region of interest" description="Disordered" evidence="8">
    <location>
        <begin position="368"/>
        <end position="399"/>
    </location>
</feature>
<dbReference type="Pfam" id="PF07715">
    <property type="entry name" value="Plug"/>
    <property type="match status" value="1"/>
</dbReference>
<evidence type="ECO:0000256" key="6">
    <source>
        <dbReference type="ARBA" id="ARBA00023136"/>
    </source>
</evidence>
<dbReference type="InterPro" id="IPR039426">
    <property type="entry name" value="TonB-dep_rcpt-like"/>
</dbReference>
<dbReference type="InterPro" id="IPR036942">
    <property type="entry name" value="Beta-barrel_TonB_sf"/>
</dbReference>
<reference evidence="12" key="1">
    <citation type="journal article" date="2019" name="Int. J. Syst. Evol. Microbiol.">
        <title>The Global Catalogue of Microorganisms (GCM) 10K type strain sequencing project: providing services to taxonomists for standard genome sequencing and annotation.</title>
        <authorList>
            <consortium name="The Broad Institute Genomics Platform"/>
            <consortium name="The Broad Institute Genome Sequencing Center for Infectious Disease"/>
            <person name="Wu L."/>
            <person name="Ma J."/>
        </authorList>
    </citation>
    <scope>NUCLEOTIDE SEQUENCE [LARGE SCALE GENOMIC DNA]</scope>
    <source>
        <strain evidence="12">KCTC 23917</strain>
    </source>
</reference>
<evidence type="ECO:0008006" key="13">
    <source>
        <dbReference type="Google" id="ProtNLM"/>
    </source>
</evidence>
<evidence type="ECO:0000313" key="12">
    <source>
        <dbReference type="Proteomes" id="UP000653343"/>
    </source>
</evidence>
<feature type="domain" description="Outer membrane protein beta-barrel" evidence="10">
    <location>
        <begin position="422"/>
        <end position="683"/>
    </location>
</feature>
<keyword evidence="6" id="KW-0472">Membrane</keyword>
<name>A0ABQ2XS08_9BURK</name>
<evidence type="ECO:0000256" key="8">
    <source>
        <dbReference type="SAM" id="MobiDB-lite"/>
    </source>
</evidence>
<keyword evidence="7" id="KW-0998">Cell outer membrane</keyword>
<accession>A0ABQ2XS08</accession>
<evidence type="ECO:0000256" key="7">
    <source>
        <dbReference type="ARBA" id="ARBA00023237"/>
    </source>
</evidence>
<comment type="subcellular location">
    <subcellularLocation>
        <location evidence="1">Cell outer membrane</location>
        <topology evidence="1">Multi-pass membrane protein</topology>
    </subcellularLocation>
</comment>
<organism evidence="11 12">
    <name type="scientific">Undibacterium squillarum</name>
    <dbReference type="NCBI Taxonomy" id="1131567"/>
    <lineage>
        <taxon>Bacteria</taxon>
        <taxon>Pseudomonadati</taxon>
        <taxon>Pseudomonadota</taxon>
        <taxon>Betaproteobacteria</taxon>
        <taxon>Burkholderiales</taxon>
        <taxon>Oxalobacteraceae</taxon>
        <taxon>Undibacterium</taxon>
    </lineage>
</organism>
<keyword evidence="4" id="KW-0812">Transmembrane</keyword>
<evidence type="ECO:0000259" key="9">
    <source>
        <dbReference type="Pfam" id="PF07715"/>
    </source>
</evidence>
<dbReference type="Pfam" id="PF14905">
    <property type="entry name" value="OMP_b-brl_3"/>
    <property type="match status" value="1"/>
</dbReference>
<dbReference type="PANTHER" id="PTHR30069">
    <property type="entry name" value="TONB-DEPENDENT OUTER MEMBRANE RECEPTOR"/>
    <property type="match status" value="1"/>
</dbReference>
<keyword evidence="3" id="KW-1134">Transmembrane beta strand</keyword>
<keyword evidence="12" id="KW-1185">Reference proteome</keyword>
<dbReference type="Gene3D" id="2.40.170.20">
    <property type="entry name" value="TonB-dependent receptor, beta-barrel domain"/>
    <property type="match status" value="1"/>
</dbReference>
<sequence>MSHAVLFSGFRLRPAVCLLAGCFGLFCPQMRVLAQEIQVVRVNSGAPEGRSDEFSNKQSFQRSDLSQFGATDASELLRQLPGVQIVQQGAKASEVRLRGMGNGYVQILVDGQLMPRGFSVDSIPASQIERIEIERTPGAGQSQQAAAGSINLILKPRFRAGQSEAELTQSLRQGRWSPVFALRQSGQHGDWSGFWNLQAEQQTEDGLLQADRRNNDLQHPVQQSMTETSQQRKTVLSSQQRLQWRIPSGGQLGWQSWLQWSRPAQDKQRQETVISGDAVPFPFNQSQFAALNRSWRQEMQWDQREADWGKLSLIAGWNQQLRHTRYDFSGSDLQGKALEQRLVTGSVHDNEFRLALNWQQINADEQGWKGGISWQPASRTETRDETDQPLNGGMPDSDQRRFIADSSRSTLWLERNWFQQTGWHQQAGIRLEYWQNRLRDNQTSPVEQSRWLISPVWQQVWKTAEGQEWRLGISQNWKLPTSFQLIPRRYRVDDHNSPFNPDQTGNPALKPEAITGIEFNHQRKLDESSALELGLFARQMRDRIGYDLTQTNGIWNSRPVNQGSARWIGAEAELKRDGKFGDLRYQMRWHAYANWSQLKLNGVNSRLPEQLPYGAQWQLDLQNGAWKSGLSLQWQGTETYNETSVLQAENHHPLQLDWYLHWQQGSQQFKLSVTDLLARSHDSTDRYRYQGLELEENMRVGKARTVKLVWQIKM</sequence>
<proteinExistence type="predicted"/>
<feature type="domain" description="TonB-dependent receptor plug" evidence="9">
    <location>
        <begin position="56"/>
        <end position="148"/>
    </location>
</feature>
<evidence type="ECO:0000256" key="5">
    <source>
        <dbReference type="ARBA" id="ARBA00022729"/>
    </source>
</evidence>
<keyword evidence="5" id="KW-0732">Signal</keyword>
<evidence type="ECO:0000256" key="3">
    <source>
        <dbReference type="ARBA" id="ARBA00022452"/>
    </source>
</evidence>
<evidence type="ECO:0000313" key="11">
    <source>
        <dbReference type="EMBL" id="GGX29750.1"/>
    </source>
</evidence>
<gene>
    <name evidence="11" type="ORF">GCM10010946_03380</name>
</gene>
<comment type="caution">
    <text evidence="11">The sequence shown here is derived from an EMBL/GenBank/DDBJ whole genome shotgun (WGS) entry which is preliminary data.</text>
</comment>
<dbReference type="RefSeq" id="WP_189355276.1">
    <property type="nucleotide sequence ID" value="NZ_BMYU01000001.1"/>
</dbReference>
<dbReference type="PANTHER" id="PTHR30069:SF29">
    <property type="entry name" value="HEMOGLOBIN AND HEMOGLOBIN-HAPTOGLOBIN-BINDING PROTEIN 1-RELATED"/>
    <property type="match status" value="1"/>
</dbReference>
<keyword evidence="2" id="KW-0813">Transport</keyword>
<dbReference type="InterPro" id="IPR012910">
    <property type="entry name" value="Plug_dom"/>
</dbReference>
<evidence type="ECO:0000256" key="1">
    <source>
        <dbReference type="ARBA" id="ARBA00004571"/>
    </source>
</evidence>
<dbReference type="InterPro" id="IPR041700">
    <property type="entry name" value="OMP_b-brl_3"/>
</dbReference>
<dbReference type="EMBL" id="BMYU01000001">
    <property type="protein sequence ID" value="GGX29750.1"/>
    <property type="molecule type" value="Genomic_DNA"/>
</dbReference>
<protein>
    <recommendedName>
        <fullName evidence="13">TonB-dependent receptor</fullName>
    </recommendedName>
</protein>